<proteinExistence type="predicted"/>
<dbReference type="SUPFAM" id="SSF53335">
    <property type="entry name" value="S-adenosyl-L-methionine-dependent methyltransferases"/>
    <property type="match status" value="1"/>
</dbReference>
<dbReference type="InterPro" id="IPR029063">
    <property type="entry name" value="SAM-dependent_MTases_sf"/>
</dbReference>
<dbReference type="EMBL" id="MN740888">
    <property type="protein sequence ID" value="QHU16684.1"/>
    <property type="molecule type" value="Genomic_DNA"/>
</dbReference>
<dbReference type="AlphaFoldDB" id="A0A6C0KK31"/>
<dbReference type="Pfam" id="PF07669">
    <property type="entry name" value="Eco57I"/>
    <property type="match status" value="1"/>
</dbReference>
<organism evidence="2">
    <name type="scientific">viral metagenome</name>
    <dbReference type="NCBI Taxonomy" id="1070528"/>
    <lineage>
        <taxon>unclassified sequences</taxon>
        <taxon>metagenomes</taxon>
        <taxon>organismal metagenomes</taxon>
    </lineage>
</organism>
<protein>
    <recommendedName>
        <fullName evidence="1">Type II methyltransferase M.TaqI-like domain-containing protein</fullName>
    </recommendedName>
</protein>
<evidence type="ECO:0000313" key="2">
    <source>
        <dbReference type="EMBL" id="QHU16684.1"/>
    </source>
</evidence>
<dbReference type="InterPro" id="IPR002052">
    <property type="entry name" value="DNA_methylase_N6_adenine_CS"/>
</dbReference>
<dbReference type="PROSITE" id="PS00092">
    <property type="entry name" value="N6_MTASE"/>
    <property type="match status" value="1"/>
</dbReference>
<dbReference type="GO" id="GO:0003676">
    <property type="term" value="F:nucleic acid binding"/>
    <property type="evidence" value="ECO:0007669"/>
    <property type="project" value="InterPro"/>
</dbReference>
<evidence type="ECO:0000259" key="1">
    <source>
        <dbReference type="Pfam" id="PF07669"/>
    </source>
</evidence>
<dbReference type="GO" id="GO:0008168">
    <property type="term" value="F:methyltransferase activity"/>
    <property type="evidence" value="ECO:0007669"/>
    <property type="project" value="InterPro"/>
</dbReference>
<reference evidence="2" key="1">
    <citation type="journal article" date="2020" name="Nature">
        <title>Giant virus diversity and host interactions through global metagenomics.</title>
        <authorList>
            <person name="Schulz F."/>
            <person name="Roux S."/>
            <person name="Paez-Espino D."/>
            <person name="Jungbluth S."/>
            <person name="Walsh D.A."/>
            <person name="Denef V.J."/>
            <person name="McMahon K.D."/>
            <person name="Konstantinidis K.T."/>
            <person name="Eloe-Fadrosh E.A."/>
            <person name="Kyrpides N.C."/>
            <person name="Woyke T."/>
        </authorList>
    </citation>
    <scope>NUCLEOTIDE SEQUENCE</scope>
    <source>
        <strain evidence="2">GVMAG-S-3300012000-53</strain>
    </source>
</reference>
<feature type="domain" description="Type II methyltransferase M.TaqI-like" evidence="1">
    <location>
        <begin position="79"/>
        <end position="165"/>
    </location>
</feature>
<dbReference type="Gene3D" id="3.40.50.150">
    <property type="entry name" value="Vaccinia Virus protein VP39"/>
    <property type="match status" value="1"/>
</dbReference>
<accession>A0A6C0KK31</accession>
<dbReference type="GO" id="GO:0006304">
    <property type="term" value="P:DNA modification"/>
    <property type="evidence" value="ECO:0007669"/>
    <property type="project" value="InterPro"/>
</dbReference>
<name>A0A6C0KK31_9ZZZZ</name>
<dbReference type="GO" id="GO:0032259">
    <property type="term" value="P:methylation"/>
    <property type="evidence" value="ECO:0007669"/>
    <property type="project" value="InterPro"/>
</dbReference>
<sequence length="350" mass="40911">MKKVNKQKLGQFYTTNYKYILQNLSIPDGITEIIEPFAGNGDLLQFIDKTKYTVQCYDIDPKQDYIIQQDTLTHPPDFNHKFVITNPPYLARNKSSDKTIFDKYDTNDLYKCFIQILINSQCLGGILIVPLNFICSIRKSDVELREQFIEKYDIIHINIFEEQVFDDTSYAICSFQFVLKTNTLKNTIKCGIYPSKKEIQFVLHGENNYTIGGEIYNLTQNINYKIDRATYLMKEQGNFTNILVKCIDDNIHNKIGLSIVNDEDKIKYIDTTPNLSARSYAILVIEPLLNMEQQRELVEKFNTYLNTHREKYNSLFLTNYRESNTIARKRISFGLVYEICNYLLPSILMP</sequence>
<dbReference type="InterPro" id="IPR011639">
    <property type="entry name" value="MethylTrfase_TaqI-like_dom"/>
</dbReference>